<proteinExistence type="predicted"/>
<dbReference type="EMBL" id="JANBUL010000008">
    <property type="protein sequence ID" value="KAJ2785718.1"/>
    <property type="molecule type" value="Genomic_DNA"/>
</dbReference>
<sequence>MPVSVEADRTYEVPEATPCAEGGASVPPAPVVPEPEVPIAPAPEPLPTTNEPAPPVAPEPSSVEAASTALFTATPPPGGFPAPSAPQPAPPAPTEAETSCTEAEATAETASPAATVTVTEYVDAPCMPVTVTETSYVIPFYSLLPLGPGPVIWTSMPNGVPAVPMPTDAAPAPPVSTAPCASSWPQM</sequence>
<feature type="compositionally biased region" description="Pro residues" evidence="1">
    <location>
        <begin position="27"/>
        <end position="58"/>
    </location>
</feature>
<comment type="caution">
    <text evidence="2">The sequence shown here is derived from an EMBL/GenBank/DDBJ whole genome shotgun (WGS) entry which is preliminary data.</text>
</comment>
<reference evidence="2" key="1">
    <citation type="submission" date="2022-07" db="EMBL/GenBank/DDBJ databases">
        <title>Phylogenomic reconstructions and comparative analyses of Kickxellomycotina fungi.</title>
        <authorList>
            <person name="Reynolds N.K."/>
            <person name="Stajich J.E."/>
            <person name="Barry K."/>
            <person name="Grigoriev I.V."/>
            <person name="Crous P."/>
            <person name="Smith M.E."/>
        </authorList>
    </citation>
    <scope>NUCLEOTIDE SEQUENCE</scope>
    <source>
        <strain evidence="2">NBRC 105414</strain>
    </source>
</reference>
<organism evidence="2 3">
    <name type="scientific">Coemansia javaensis</name>
    <dbReference type="NCBI Taxonomy" id="2761396"/>
    <lineage>
        <taxon>Eukaryota</taxon>
        <taxon>Fungi</taxon>
        <taxon>Fungi incertae sedis</taxon>
        <taxon>Zoopagomycota</taxon>
        <taxon>Kickxellomycotina</taxon>
        <taxon>Kickxellomycetes</taxon>
        <taxon>Kickxellales</taxon>
        <taxon>Kickxellaceae</taxon>
        <taxon>Coemansia</taxon>
    </lineage>
</organism>
<dbReference type="Proteomes" id="UP001140217">
    <property type="component" value="Unassembled WGS sequence"/>
</dbReference>
<accession>A0A9W8HJY9</accession>
<name>A0A9W8HJY9_9FUNG</name>
<keyword evidence="3" id="KW-1185">Reference proteome</keyword>
<protein>
    <submittedName>
        <fullName evidence="2">Uncharacterized protein</fullName>
    </submittedName>
</protein>
<gene>
    <name evidence="2" type="ORF">H4R18_000409</name>
</gene>
<evidence type="ECO:0000256" key="1">
    <source>
        <dbReference type="SAM" id="MobiDB-lite"/>
    </source>
</evidence>
<evidence type="ECO:0000313" key="3">
    <source>
        <dbReference type="Proteomes" id="UP001140217"/>
    </source>
</evidence>
<evidence type="ECO:0000313" key="2">
    <source>
        <dbReference type="EMBL" id="KAJ2785718.1"/>
    </source>
</evidence>
<feature type="compositionally biased region" description="Pro residues" evidence="1">
    <location>
        <begin position="74"/>
        <end position="93"/>
    </location>
</feature>
<dbReference type="AlphaFoldDB" id="A0A9W8HJY9"/>
<feature type="region of interest" description="Disordered" evidence="1">
    <location>
        <begin position="1"/>
        <end position="99"/>
    </location>
</feature>
<feature type="compositionally biased region" description="Basic and acidic residues" evidence="1">
    <location>
        <begin position="1"/>
        <end position="12"/>
    </location>
</feature>
<feature type="compositionally biased region" description="Low complexity" evidence="1">
    <location>
        <begin position="59"/>
        <end position="73"/>
    </location>
</feature>